<dbReference type="AlphaFoldDB" id="A0A849C0L4"/>
<dbReference type="RefSeq" id="WP_067523156.1">
    <property type="nucleotide sequence ID" value="NZ_JABELX010000004.1"/>
</dbReference>
<accession>A0A849C0L4</accession>
<sequence length="79" mass="8391">MFHRPPTPTRDIGSDVPYVDAVIRVHGDIDLRGGLEVGSGLGDRTGLRAPDSAFCGDSGGGQVTTAVHWSALFARWDAR</sequence>
<dbReference type="Proteomes" id="UP000586827">
    <property type="component" value="Unassembled WGS sequence"/>
</dbReference>
<proteinExistence type="predicted"/>
<reference evidence="1 2" key="1">
    <citation type="submission" date="2020-05" db="EMBL/GenBank/DDBJ databases">
        <title>MicrobeNet Type strains.</title>
        <authorList>
            <person name="Nicholson A.C."/>
        </authorList>
    </citation>
    <scope>NUCLEOTIDE SEQUENCE [LARGE SCALE GENOMIC DNA]</scope>
    <source>
        <strain evidence="1 2">JCM 3224</strain>
    </source>
</reference>
<dbReference type="EMBL" id="JABELX010000004">
    <property type="protein sequence ID" value="NNH70996.1"/>
    <property type="molecule type" value="Genomic_DNA"/>
</dbReference>
<comment type="caution">
    <text evidence="1">The sequence shown here is derived from an EMBL/GenBank/DDBJ whole genome shotgun (WGS) entry which is preliminary data.</text>
</comment>
<protein>
    <submittedName>
        <fullName evidence="1">Uncharacterized protein</fullName>
    </submittedName>
</protein>
<gene>
    <name evidence="1" type="ORF">HLB23_14175</name>
</gene>
<keyword evidence="2" id="KW-1185">Reference proteome</keyword>
<evidence type="ECO:0000313" key="2">
    <source>
        <dbReference type="Proteomes" id="UP000586827"/>
    </source>
</evidence>
<organism evidence="1 2">
    <name type="scientific">Nocardia uniformis</name>
    <dbReference type="NCBI Taxonomy" id="53432"/>
    <lineage>
        <taxon>Bacteria</taxon>
        <taxon>Bacillati</taxon>
        <taxon>Actinomycetota</taxon>
        <taxon>Actinomycetes</taxon>
        <taxon>Mycobacteriales</taxon>
        <taxon>Nocardiaceae</taxon>
        <taxon>Nocardia</taxon>
    </lineage>
</organism>
<evidence type="ECO:0000313" key="1">
    <source>
        <dbReference type="EMBL" id="NNH70996.1"/>
    </source>
</evidence>
<name>A0A849C0L4_9NOCA</name>